<comment type="caution">
    <text evidence="3">The sequence shown here is derived from an EMBL/GenBank/DDBJ whole genome shotgun (WGS) entry which is preliminary data.</text>
</comment>
<accession>A0A9R1XA93</accession>
<keyword evidence="1" id="KW-0175">Coiled coil</keyword>
<dbReference type="AlphaFoldDB" id="A0A9R1XA93"/>
<sequence length="100" mass="11665">MASADFAKSQQERKKSNKEVKHNATMGENYSMLLLLIFGKVNELRQKMSNMEQAMEEKQSEMNLQMQQMRNEMELQVQRQLEAFMKQINPSDNPPTVCGH</sequence>
<evidence type="ECO:0000256" key="1">
    <source>
        <dbReference type="SAM" id="Coils"/>
    </source>
</evidence>
<gene>
    <name evidence="3" type="ORF">LSAT_V11C500246560</name>
</gene>
<organism evidence="3 4">
    <name type="scientific">Lactuca sativa</name>
    <name type="common">Garden lettuce</name>
    <dbReference type="NCBI Taxonomy" id="4236"/>
    <lineage>
        <taxon>Eukaryota</taxon>
        <taxon>Viridiplantae</taxon>
        <taxon>Streptophyta</taxon>
        <taxon>Embryophyta</taxon>
        <taxon>Tracheophyta</taxon>
        <taxon>Spermatophyta</taxon>
        <taxon>Magnoliopsida</taxon>
        <taxon>eudicotyledons</taxon>
        <taxon>Gunneridae</taxon>
        <taxon>Pentapetalae</taxon>
        <taxon>asterids</taxon>
        <taxon>campanulids</taxon>
        <taxon>Asterales</taxon>
        <taxon>Asteraceae</taxon>
        <taxon>Cichorioideae</taxon>
        <taxon>Cichorieae</taxon>
        <taxon>Lactucinae</taxon>
        <taxon>Lactuca</taxon>
    </lineage>
</organism>
<protein>
    <submittedName>
        <fullName evidence="3">Uncharacterized protein</fullName>
    </submittedName>
</protein>
<keyword evidence="4" id="KW-1185">Reference proteome</keyword>
<reference evidence="3 4" key="1">
    <citation type="journal article" date="2017" name="Nat. Commun.">
        <title>Genome assembly with in vitro proximity ligation data and whole-genome triplication in lettuce.</title>
        <authorList>
            <person name="Reyes-Chin-Wo S."/>
            <person name="Wang Z."/>
            <person name="Yang X."/>
            <person name="Kozik A."/>
            <person name="Arikit S."/>
            <person name="Song C."/>
            <person name="Xia L."/>
            <person name="Froenicke L."/>
            <person name="Lavelle D.O."/>
            <person name="Truco M.J."/>
            <person name="Xia R."/>
            <person name="Zhu S."/>
            <person name="Xu C."/>
            <person name="Xu H."/>
            <person name="Xu X."/>
            <person name="Cox K."/>
            <person name="Korf I."/>
            <person name="Meyers B.C."/>
            <person name="Michelmore R.W."/>
        </authorList>
    </citation>
    <scope>NUCLEOTIDE SEQUENCE [LARGE SCALE GENOMIC DNA]</scope>
    <source>
        <strain evidence="4">cv. Salinas</strain>
        <tissue evidence="3">Seedlings</tissue>
    </source>
</reference>
<dbReference type="Proteomes" id="UP000235145">
    <property type="component" value="Unassembled WGS sequence"/>
</dbReference>
<feature type="region of interest" description="Disordered" evidence="2">
    <location>
        <begin position="1"/>
        <end position="24"/>
    </location>
</feature>
<evidence type="ECO:0000256" key="2">
    <source>
        <dbReference type="SAM" id="MobiDB-lite"/>
    </source>
</evidence>
<proteinExistence type="predicted"/>
<feature type="coiled-coil region" evidence="1">
    <location>
        <begin position="41"/>
        <end position="72"/>
    </location>
</feature>
<feature type="compositionally biased region" description="Basic and acidic residues" evidence="2">
    <location>
        <begin position="10"/>
        <end position="22"/>
    </location>
</feature>
<evidence type="ECO:0000313" key="3">
    <source>
        <dbReference type="EMBL" id="KAJ0206725.1"/>
    </source>
</evidence>
<evidence type="ECO:0000313" key="4">
    <source>
        <dbReference type="Proteomes" id="UP000235145"/>
    </source>
</evidence>
<dbReference type="EMBL" id="NBSK02000005">
    <property type="protein sequence ID" value="KAJ0206725.1"/>
    <property type="molecule type" value="Genomic_DNA"/>
</dbReference>
<dbReference type="PANTHER" id="PTHR33411">
    <property type="entry name" value="OS08G0392500 PROTEIN"/>
    <property type="match status" value="1"/>
</dbReference>
<name>A0A9R1XA93_LACSA</name>
<dbReference type="PANTHER" id="PTHR33411:SF33">
    <property type="entry name" value="TRANSPOSASE, PTTA_EN_SPM, PLANT-RELATED"/>
    <property type="match status" value="1"/>
</dbReference>